<accession>A0A543CVB4</accession>
<dbReference type="InterPro" id="IPR009959">
    <property type="entry name" value="Cyclase_SnoaL-like"/>
</dbReference>
<dbReference type="SUPFAM" id="SSF54427">
    <property type="entry name" value="NTF2-like"/>
    <property type="match status" value="1"/>
</dbReference>
<name>A0A543CVB4_9ACTN</name>
<organism evidence="1 2">
    <name type="scientific">Actinoallomurus bryophytorum</name>
    <dbReference type="NCBI Taxonomy" id="1490222"/>
    <lineage>
        <taxon>Bacteria</taxon>
        <taxon>Bacillati</taxon>
        <taxon>Actinomycetota</taxon>
        <taxon>Actinomycetes</taxon>
        <taxon>Streptosporangiales</taxon>
        <taxon>Thermomonosporaceae</taxon>
        <taxon>Actinoallomurus</taxon>
    </lineage>
</organism>
<dbReference type="RefSeq" id="WP_141960633.1">
    <property type="nucleotide sequence ID" value="NZ_VFOZ01000001.1"/>
</dbReference>
<dbReference type="OrthoDB" id="129343at2"/>
<keyword evidence="2" id="KW-1185">Reference proteome</keyword>
<dbReference type="GO" id="GO:0030638">
    <property type="term" value="P:polyketide metabolic process"/>
    <property type="evidence" value="ECO:0007669"/>
    <property type="project" value="InterPro"/>
</dbReference>
<dbReference type="Proteomes" id="UP000316096">
    <property type="component" value="Unassembled WGS sequence"/>
</dbReference>
<dbReference type="PANTHER" id="PTHR38436">
    <property type="entry name" value="POLYKETIDE CYCLASE SNOAL-LIKE DOMAIN"/>
    <property type="match status" value="1"/>
</dbReference>
<dbReference type="InterPro" id="IPR032710">
    <property type="entry name" value="NTF2-like_dom_sf"/>
</dbReference>
<protein>
    <submittedName>
        <fullName evidence="1">SnoaL-like polyketide cyclase</fullName>
    </submittedName>
</protein>
<dbReference type="Gene3D" id="3.10.450.50">
    <property type="match status" value="1"/>
</dbReference>
<comment type="caution">
    <text evidence="1">The sequence shown here is derived from an EMBL/GenBank/DDBJ whole genome shotgun (WGS) entry which is preliminary data.</text>
</comment>
<dbReference type="PANTHER" id="PTHR38436:SF1">
    <property type="entry name" value="ESTER CYCLASE"/>
    <property type="match status" value="1"/>
</dbReference>
<evidence type="ECO:0000313" key="1">
    <source>
        <dbReference type="EMBL" id="TQM00808.1"/>
    </source>
</evidence>
<reference evidence="1 2" key="1">
    <citation type="submission" date="2019-06" db="EMBL/GenBank/DDBJ databases">
        <title>Sequencing the genomes of 1000 actinobacteria strains.</title>
        <authorList>
            <person name="Klenk H.-P."/>
        </authorList>
    </citation>
    <scope>NUCLEOTIDE SEQUENCE [LARGE SCALE GENOMIC DNA]</scope>
    <source>
        <strain evidence="1 2">DSM 102200</strain>
    </source>
</reference>
<proteinExistence type="predicted"/>
<gene>
    <name evidence="1" type="ORF">FB559_6531</name>
</gene>
<sequence>MDQNVIDRNKFVVRLVTEKGFNEGDLSGISKYFSADYKVNAPGIPPLPPGPQAFHQAVLLFRNAFPDIRVNIEDVIGEADRVYTRFITRGTHTGSLMGIPPTGLPVTIYETTCHRLENGKVVESWIGDNVPNILHQVGALVDRRELARQEKAAH</sequence>
<dbReference type="AlphaFoldDB" id="A0A543CVB4"/>
<dbReference type="Pfam" id="PF07366">
    <property type="entry name" value="SnoaL"/>
    <property type="match status" value="1"/>
</dbReference>
<dbReference type="EMBL" id="VFOZ01000001">
    <property type="protein sequence ID" value="TQM00808.1"/>
    <property type="molecule type" value="Genomic_DNA"/>
</dbReference>
<evidence type="ECO:0000313" key="2">
    <source>
        <dbReference type="Proteomes" id="UP000316096"/>
    </source>
</evidence>